<reference evidence="12" key="1">
    <citation type="submission" date="2019-08" db="EMBL/GenBank/DDBJ databases">
        <authorList>
            <person name="Kucharzyk K."/>
            <person name="Murdoch R.W."/>
            <person name="Higgins S."/>
            <person name="Loffler F."/>
        </authorList>
    </citation>
    <scope>NUCLEOTIDE SEQUENCE</scope>
</reference>
<dbReference type="InterPro" id="IPR003594">
    <property type="entry name" value="HATPase_dom"/>
</dbReference>
<comment type="catalytic activity">
    <reaction evidence="1">
        <text>ATP + protein L-histidine = ADP + protein N-phospho-L-histidine.</text>
        <dbReference type="EC" id="2.7.13.3"/>
    </reaction>
</comment>
<dbReference type="GO" id="GO:0016036">
    <property type="term" value="P:cellular response to phosphate starvation"/>
    <property type="evidence" value="ECO:0007669"/>
    <property type="project" value="TreeGrafter"/>
</dbReference>
<organism evidence="12">
    <name type="scientific">bioreactor metagenome</name>
    <dbReference type="NCBI Taxonomy" id="1076179"/>
    <lineage>
        <taxon>unclassified sequences</taxon>
        <taxon>metagenomes</taxon>
        <taxon>ecological metagenomes</taxon>
    </lineage>
</organism>
<evidence type="ECO:0000259" key="11">
    <source>
        <dbReference type="PROSITE" id="PS50109"/>
    </source>
</evidence>
<dbReference type="PANTHER" id="PTHR45453">
    <property type="entry name" value="PHOSPHATE REGULON SENSOR PROTEIN PHOR"/>
    <property type="match status" value="1"/>
</dbReference>
<dbReference type="EC" id="2.7.13.3" evidence="3"/>
<keyword evidence="9 10" id="KW-0472">Membrane</keyword>
<keyword evidence="6 10" id="KW-0812">Transmembrane</keyword>
<dbReference type="EMBL" id="VSSQ01000024">
    <property type="protein sequence ID" value="MPL64153.1"/>
    <property type="molecule type" value="Genomic_DNA"/>
</dbReference>
<feature type="transmembrane region" description="Helical" evidence="10">
    <location>
        <begin position="39"/>
        <end position="61"/>
    </location>
</feature>
<comment type="caution">
    <text evidence="12">The sequence shown here is derived from an EMBL/GenBank/DDBJ whole genome shotgun (WGS) entry which is preliminary data.</text>
</comment>
<dbReference type="PROSITE" id="PS50109">
    <property type="entry name" value="HIS_KIN"/>
    <property type="match status" value="1"/>
</dbReference>
<evidence type="ECO:0000256" key="4">
    <source>
        <dbReference type="ARBA" id="ARBA00022475"/>
    </source>
</evidence>
<evidence type="ECO:0000256" key="10">
    <source>
        <dbReference type="SAM" id="Phobius"/>
    </source>
</evidence>
<dbReference type="AlphaFoldDB" id="A0A644TB49"/>
<comment type="subcellular location">
    <subcellularLocation>
        <location evidence="2">Cell membrane</location>
        <topology evidence="2">Multi-pass membrane protein</topology>
    </subcellularLocation>
</comment>
<dbReference type="SMART" id="SM00387">
    <property type="entry name" value="HATPase_c"/>
    <property type="match status" value="1"/>
</dbReference>
<feature type="domain" description="Histidine kinase" evidence="11">
    <location>
        <begin position="128"/>
        <end position="339"/>
    </location>
</feature>
<name>A0A644TB49_9ZZZZ</name>
<dbReference type="GO" id="GO:0000155">
    <property type="term" value="F:phosphorelay sensor kinase activity"/>
    <property type="evidence" value="ECO:0007669"/>
    <property type="project" value="InterPro"/>
</dbReference>
<evidence type="ECO:0000256" key="7">
    <source>
        <dbReference type="ARBA" id="ARBA00022777"/>
    </source>
</evidence>
<gene>
    <name evidence="12" type="primary">sasA_23</name>
    <name evidence="12" type="ORF">SDC9_09804</name>
</gene>
<evidence type="ECO:0000256" key="2">
    <source>
        <dbReference type="ARBA" id="ARBA00004651"/>
    </source>
</evidence>
<evidence type="ECO:0000256" key="5">
    <source>
        <dbReference type="ARBA" id="ARBA00022679"/>
    </source>
</evidence>
<dbReference type="InterPro" id="IPR005467">
    <property type="entry name" value="His_kinase_dom"/>
</dbReference>
<dbReference type="GO" id="GO:0005886">
    <property type="term" value="C:plasma membrane"/>
    <property type="evidence" value="ECO:0007669"/>
    <property type="project" value="UniProtKB-SubCell"/>
</dbReference>
<keyword evidence="4" id="KW-1003">Cell membrane</keyword>
<evidence type="ECO:0000256" key="9">
    <source>
        <dbReference type="ARBA" id="ARBA00023136"/>
    </source>
</evidence>
<dbReference type="Pfam" id="PF02518">
    <property type="entry name" value="HATPase_c"/>
    <property type="match status" value="1"/>
</dbReference>
<evidence type="ECO:0000256" key="1">
    <source>
        <dbReference type="ARBA" id="ARBA00000085"/>
    </source>
</evidence>
<accession>A0A644TB49</accession>
<feature type="transmembrane region" description="Helical" evidence="10">
    <location>
        <begin position="12"/>
        <end position="33"/>
    </location>
</feature>
<dbReference type="Gene3D" id="3.30.565.10">
    <property type="entry name" value="Histidine kinase-like ATPase, C-terminal domain"/>
    <property type="match status" value="1"/>
</dbReference>
<dbReference type="GO" id="GO:0004721">
    <property type="term" value="F:phosphoprotein phosphatase activity"/>
    <property type="evidence" value="ECO:0007669"/>
    <property type="project" value="TreeGrafter"/>
</dbReference>
<dbReference type="PANTHER" id="PTHR45453:SF2">
    <property type="entry name" value="HISTIDINE KINASE"/>
    <property type="match status" value="1"/>
</dbReference>
<dbReference type="SUPFAM" id="SSF55874">
    <property type="entry name" value="ATPase domain of HSP90 chaperone/DNA topoisomerase II/histidine kinase"/>
    <property type="match status" value="1"/>
</dbReference>
<sequence length="340" mass="39656">MMNNLLHTLKKYAVWFLLPMGLNLLYALALWLSDSDAFHRLWLMLVFGSLLLFSIALLFACRLEKRREKTFLEFLNHPDEITEANLLRLVGRRDGELVHHIGVLLRENEQANRTLMTQVNDYEEYVESWAHEIKTPLSLLTFLLDNRRDELPLAVYQRLDYVRAQMQGFVEQMLYYARLKSRQKDYLFESLSLIECCEEALENYQPLLNERGFRITKELPRLFILSDRRGLLFIINQILSNAVTYTQNTEVPELHLTAEQTERSVILRIRDNGIGVQPWDLPFLFEKGFTGDTGKARKKATGMGLYLANEMAKALKIELEVCSQPQKGFEMIVLFPTIDS</sequence>
<protein>
    <recommendedName>
        <fullName evidence="3">histidine kinase</fullName>
        <ecNumber evidence="3">2.7.13.3</ecNumber>
    </recommendedName>
</protein>
<evidence type="ECO:0000256" key="8">
    <source>
        <dbReference type="ARBA" id="ARBA00022989"/>
    </source>
</evidence>
<dbReference type="InterPro" id="IPR036890">
    <property type="entry name" value="HATPase_C_sf"/>
</dbReference>
<evidence type="ECO:0000256" key="3">
    <source>
        <dbReference type="ARBA" id="ARBA00012438"/>
    </source>
</evidence>
<dbReference type="InterPro" id="IPR036097">
    <property type="entry name" value="HisK_dim/P_sf"/>
</dbReference>
<proteinExistence type="predicted"/>
<evidence type="ECO:0000313" key="12">
    <source>
        <dbReference type="EMBL" id="MPL64153.1"/>
    </source>
</evidence>
<keyword evidence="5 12" id="KW-0808">Transferase</keyword>
<keyword evidence="8 10" id="KW-1133">Transmembrane helix</keyword>
<evidence type="ECO:0000256" key="6">
    <source>
        <dbReference type="ARBA" id="ARBA00022692"/>
    </source>
</evidence>
<dbReference type="InterPro" id="IPR050351">
    <property type="entry name" value="BphY/WalK/GraS-like"/>
</dbReference>
<keyword evidence="7 12" id="KW-0418">Kinase</keyword>
<dbReference type="SUPFAM" id="SSF47384">
    <property type="entry name" value="Homodimeric domain of signal transducing histidine kinase"/>
    <property type="match status" value="1"/>
</dbReference>